<name>A0A150PUZ9_SORCE</name>
<feature type="region of interest" description="Disordered" evidence="1">
    <location>
        <begin position="1"/>
        <end position="93"/>
    </location>
</feature>
<evidence type="ECO:0000313" key="2">
    <source>
        <dbReference type="EMBL" id="KYF59306.1"/>
    </source>
</evidence>
<evidence type="ECO:0000313" key="3">
    <source>
        <dbReference type="Proteomes" id="UP000075604"/>
    </source>
</evidence>
<dbReference type="Proteomes" id="UP000075604">
    <property type="component" value="Unassembled WGS sequence"/>
</dbReference>
<gene>
    <name evidence="2" type="ORF">BE04_00100</name>
</gene>
<feature type="compositionally biased region" description="Polar residues" evidence="1">
    <location>
        <begin position="37"/>
        <end position="51"/>
    </location>
</feature>
<organism evidence="2 3">
    <name type="scientific">Sorangium cellulosum</name>
    <name type="common">Polyangium cellulosum</name>
    <dbReference type="NCBI Taxonomy" id="56"/>
    <lineage>
        <taxon>Bacteria</taxon>
        <taxon>Pseudomonadati</taxon>
        <taxon>Myxococcota</taxon>
        <taxon>Polyangia</taxon>
        <taxon>Polyangiales</taxon>
        <taxon>Polyangiaceae</taxon>
        <taxon>Sorangium</taxon>
    </lineage>
</organism>
<evidence type="ECO:0000256" key="1">
    <source>
        <dbReference type="SAM" id="MobiDB-lite"/>
    </source>
</evidence>
<accession>A0A150PUZ9</accession>
<protein>
    <submittedName>
        <fullName evidence="2">Uncharacterized protein</fullName>
    </submittedName>
</protein>
<feature type="compositionally biased region" description="Polar residues" evidence="1">
    <location>
        <begin position="1"/>
        <end position="17"/>
    </location>
</feature>
<reference evidence="2 3" key="1">
    <citation type="submission" date="2014-02" db="EMBL/GenBank/DDBJ databases">
        <title>The small core and large imbalanced accessory genome model reveals a collaborative survival strategy of Sorangium cellulosum strains in nature.</title>
        <authorList>
            <person name="Han K."/>
            <person name="Peng R."/>
            <person name="Blom J."/>
            <person name="Li Y.-Z."/>
        </authorList>
    </citation>
    <scope>NUCLEOTIDE SEQUENCE [LARGE SCALE GENOMIC DNA]</scope>
    <source>
        <strain evidence="2 3">So0157-18</strain>
    </source>
</reference>
<dbReference type="AlphaFoldDB" id="A0A150PUZ9"/>
<proteinExistence type="predicted"/>
<comment type="caution">
    <text evidence="2">The sequence shown here is derived from an EMBL/GenBank/DDBJ whole genome shotgun (WGS) entry which is preliminary data.</text>
</comment>
<sequence>MQTPSLQMKSLMQSASEAQEVLQALSSSHLKPPFSPPQRSTTGAFSRPSPSQKKRVSVAGPMAQPSSGQEHTEVRATAPSAGNLHIASLWPPQ</sequence>
<dbReference type="EMBL" id="JELX01001351">
    <property type="protein sequence ID" value="KYF59306.1"/>
    <property type="molecule type" value="Genomic_DNA"/>
</dbReference>